<evidence type="ECO:0000313" key="2">
    <source>
        <dbReference type="EMBL" id="KAE9406721.1"/>
    </source>
</evidence>
<dbReference type="OrthoDB" id="3261714at2759"/>
<evidence type="ECO:0000313" key="3">
    <source>
        <dbReference type="Proteomes" id="UP000799118"/>
    </source>
</evidence>
<dbReference type="EMBL" id="ML769400">
    <property type="protein sequence ID" value="KAE9406721.1"/>
    <property type="molecule type" value="Genomic_DNA"/>
</dbReference>
<feature type="region of interest" description="Disordered" evidence="1">
    <location>
        <begin position="1"/>
        <end position="72"/>
    </location>
</feature>
<accession>A0A6A4I815</accession>
<feature type="compositionally biased region" description="Polar residues" evidence="1">
    <location>
        <begin position="47"/>
        <end position="72"/>
    </location>
</feature>
<protein>
    <recommendedName>
        <fullName evidence="4">Extracellular mutant protein 11 C-terminal domain-containing protein</fullName>
    </recommendedName>
</protein>
<feature type="compositionally biased region" description="Polar residues" evidence="1">
    <location>
        <begin position="1"/>
        <end position="12"/>
    </location>
</feature>
<dbReference type="AlphaFoldDB" id="A0A6A4I815"/>
<keyword evidence="3" id="KW-1185">Reference proteome</keyword>
<evidence type="ECO:0008006" key="4">
    <source>
        <dbReference type="Google" id="ProtNLM"/>
    </source>
</evidence>
<gene>
    <name evidence="2" type="ORF">BT96DRAFT_933916</name>
</gene>
<dbReference type="Proteomes" id="UP000799118">
    <property type="component" value="Unassembled WGS sequence"/>
</dbReference>
<feature type="compositionally biased region" description="Basic and acidic residues" evidence="1">
    <location>
        <begin position="259"/>
        <end position="271"/>
    </location>
</feature>
<feature type="compositionally biased region" description="Low complexity" evidence="1">
    <location>
        <begin position="13"/>
        <end position="28"/>
    </location>
</feature>
<organism evidence="2 3">
    <name type="scientific">Gymnopus androsaceus JB14</name>
    <dbReference type="NCBI Taxonomy" id="1447944"/>
    <lineage>
        <taxon>Eukaryota</taxon>
        <taxon>Fungi</taxon>
        <taxon>Dikarya</taxon>
        <taxon>Basidiomycota</taxon>
        <taxon>Agaricomycotina</taxon>
        <taxon>Agaricomycetes</taxon>
        <taxon>Agaricomycetidae</taxon>
        <taxon>Agaricales</taxon>
        <taxon>Marasmiineae</taxon>
        <taxon>Omphalotaceae</taxon>
        <taxon>Gymnopus</taxon>
    </lineage>
</organism>
<name>A0A6A4I815_9AGAR</name>
<reference evidence="2" key="1">
    <citation type="journal article" date="2019" name="Environ. Microbiol.">
        <title>Fungal ecological strategies reflected in gene transcription - a case study of two litter decomposers.</title>
        <authorList>
            <person name="Barbi F."/>
            <person name="Kohler A."/>
            <person name="Barry K."/>
            <person name="Baskaran P."/>
            <person name="Daum C."/>
            <person name="Fauchery L."/>
            <person name="Ihrmark K."/>
            <person name="Kuo A."/>
            <person name="LaButti K."/>
            <person name="Lipzen A."/>
            <person name="Morin E."/>
            <person name="Grigoriev I.V."/>
            <person name="Henrissat B."/>
            <person name="Lindahl B."/>
            <person name="Martin F."/>
        </authorList>
    </citation>
    <scope>NUCLEOTIDE SEQUENCE</scope>
    <source>
        <strain evidence="2">JB14</strain>
    </source>
</reference>
<proteinExistence type="predicted"/>
<sequence length="431" mass="47396">MLKSSSLQLSSANKNSTSSEIDSSSTNNMLKPLNINGLFRKPGSGSQGSLSMSARKSNSNQVEKASSSNEPSMLTALNKARSIRRDNAPTPVLAPKPLSAVSASDLLSSSSSSFKTPSIPASSATSLHVTTETHIPISDESTHPHQYKFGNAGPQRVMLHDDRAISSPVMGIIPKHTHRDRASKKRGRTDLEAEDDLRDSDIMYGNRIDPGPAKRYKTSALAIEPDYMEGRKEERFIDEDIESHPRRSFSPQPLSSPVDRPESRHSRHGDYQQHNSPSEYRVSPAQGFHQHQHQQMLQDLVAGGNSGAHHGMGPPSMSNESNDGARGSDALDKLLGCQVDAYIEDHMEKYEQLAAKWRDCSMEEWVKGGDEIMAKYVKILDFVKNHMTTKLKLFTTFDQQVEVHNSVLGERAKVLEGVKTNVVAQSGNILG</sequence>
<feature type="region of interest" description="Disordered" evidence="1">
    <location>
        <begin position="238"/>
        <end position="329"/>
    </location>
</feature>
<evidence type="ECO:0000256" key="1">
    <source>
        <dbReference type="SAM" id="MobiDB-lite"/>
    </source>
</evidence>